<dbReference type="Proteomes" id="UP001165063">
    <property type="component" value="Unassembled WGS sequence"/>
</dbReference>
<name>A0A9W6W8T1_AMBMO</name>
<protein>
    <submittedName>
        <fullName evidence="2">Unnamed protein product</fullName>
    </submittedName>
</protein>
<feature type="region of interest" description="Disordered" evidence="1">
    <location>
        <begin position="54"/>
        <end position="86"/>
    </location>
</feature>
<evidence type="ECO:0000256" key="1">
    <source>
        <dbReference type="SAM" id="MobiDB-lite"/>
    </source>
</evidence>
<gene>
    <name evidence="2" type="ORF">Amon01_000905800</name>
</gene>
<accession>A0A9W6W8T1</accession>
<keyword evidence="3" id="KW-1185">Reference proteome</keyword>
<sequence>MEPTSNGIRRRRRSPPNMNSQSDDGEYLPRAPGVEGSKNLEKMATDVEHAIKLTLKNKERDQSTKLKSKKESNSVLAVGSRKSARS</sequence>
<evidence type="ECO:0000313" key="2">
    <source>
        <dbReference type="EMBL" id="GME68709.1"/>
    </source>
</evidence>
<evidence type="ECO:0000313" key="3">
    <source>
        <dbReference type="Proteomes" id="UP001165063"/>
    </source>
</evidence>
<feature type="region of interest" description="Disordered" evidence="1">
    <location>
        <begin position="1"/>
        <end position="40"/>
    </location>
</feature>
<reference evidence="2" key="1">
    <citation type="submission" date="2023-04" db="EMBL/GenBank/DDBJ databases">
        <title>Ambrosiozyma monospora NBRC 1965.</title>
        <authorList>
            <person name="Ichikawa N."/>
            <person name="Sato H."/>
            <person name="Tonouchi N."/>
        </authorList>
    </citation>
    <scope>NUCLEOTIDE SEQUENCE</scope>
    <source>
        <strain evidence="2">NBRC 1965</strain>
    </source>
</reference>
<dbReference type="EMBL" id="BSXU01009316">
    <property type="protein sequence ID" value="GME68709.1"/>
    <property type="molecule type" value="Genomic_DNA"/>
</dbReference>
<proteinExistence type="predicted"/>
<feature type="compositionally biased region" description="Basic and acidic residues" evidence="1">
    <location>
        <begin position="54"/>
        <end position="72"/>
    </location>
</feature>
<organism evidence="2 3">
    <name type="scientific">Ambrosiozyma monospora</name>
    <name type="common">Yeast</name>
    <name type="synonym">Endomycopsis monosporus</name>
    <dbReference type="NCBI Taxonomy" id="43982"/>
    <lineage>
        <taxon>Eukaryota</taxon>
        <taxon>Fungi</taxon>
        <taxon>Dikarya</taxon>
        <taxon>Ascomycota</taxon>
        <taxon>Saccharomycotina</taxon>
        <taxon>Pichiomycetes</taxon>
        <taxon>Pichiales</taxon>
        <taxon>Pichiaceae</taxon>
        <taxon>Ambrosiozyma</taxon>
    </lineage>
</organism>
<dbReference type="AlphaFoldDB" id="A0A9W6W8T1"/>
<comment type="caution">
    <text evidence="2">The sequence shown here is derived from an EMBL/GenBank/DDBJ whole genome shotgun (WGS) entry which is preliminary data.</text>
</comment>